<dbReference type="Proteomes" id="UP000019277">
    <property type="component" value="Unassembled WGS sequence"/>
</dbReference>
<keyword evidence="4" id="KW-0249">Electron transport</keyword>
<dbReference type="EMBL" id="AYXG01000028">
    <property type="protein sequence ID" value="EWC63904.1"/>
    <property type="molecule type" value="Genomic_DNA"/>
</dbReference>
<evidence type="ECO:0000256" key="1">
    <source>
        <dbReference type="ARBA" id="ARBA00022723"/>
    </source>
</evidence>
<evidence type="ECO:0000313" key="5">
    <source>
        <dbReference type="EMBL" id="EWC63904.1"/>
    </source>
</evidence>
<dbReference type="eggNOG" id="COG1141">
    <property type="taxonomic scope" value="Bacteria"/>
</dbReference>
<organism evidence="5 6">
    <name type="scientific">Actinokineospora spheciospongiae</name>
    <dbReference type="NCBI Taxonomy" id="909613"/>
    <lineage>
        <taxon>Bacteria</taxon>
        <taxon>Bacillati</taxon>
        <taxon>Actinomycetota</taxon>
        <taxon>Actinomycetes</taxon>
        <taxon>Pseudonocardiales</taxon>
        <taxon>Pseudonocardiaceae</taxon>
        <taxon>Actinokineospora</taxon>
    </lineage>
</organism>
<keyword evidence="2 4" id="KW-0408">Iron</keyword>
<evidence type="ECO:0000256" key="2">
    <source>
        <dbReference type="ARBA" id="ARBA00023004"/>
    </source>
</evidence>
<dbReference type="SUPFAM" id="SSF54862">
    <property type="entry name" value="4Fe-4S ferredoxins"/>
    <property type="match status" value="1"/>
</dbReference>
<keyword evidence="3 4" id="KW-0411">Iron-sulfur</keyword>
<keyword evidence="1 4" id="KW-0479">Metal-binding</keyword>
<keyword evidence="4" id="KW-0813">Transport</keyword>
<name>W7JD16_9PSEU</name>
<sequence length="74" mass="7399">MSMSWTIAVDGKACLGSGMCAGARPDVFALDGAHARVLADPVEPDEGLLDVADSCPAAAIVVTGADGTELAPRD</sequence>
<comment type="function">
    <text evidence="4">Ferredoxins are iron-sulfur proteins that transfer electrons in a wide variety of metabolic reactions.</text>
</comment>
<dbReference type="Pfam" id="PF13370">
    <property type="entry name" value="Fer4_13"/>
    <property type="match status" value="1"/>
</dbReference>
<dbReference type="GO" id="GO:0051536">
    <property type="term" value="F:iron-sulfur cluster binding"/>
    <property type="evidence" value="ECO:0007669"/>
    <property type="project" value="UniProtKB-KW"/>
</dbReference>
<dbReference type="AlphaFoldDB" id="W7JD16"/>
<dbReference type="GO" id="GO:0009055">
    <property type="term" value="F:electron transfer activity"/>
    <property type="evidence" value="ECO:0007669"/>
    <property type="project" value="UniProtKB-UniRule"/>
</dbReference>
<dbReference type="GO" id="GO:0005506">
    <property type="term" value="F:iron ion binding"/>
    <property type="evidence" value="ECO:0007669"/>
    <property type="project" value="UniProtKB-UniRule"/>
</dbReference>
<accession>W7JD16</accession>
<evidence type="ECO:0000313" key="6">
    <source>
        <dbReference type="Proteomes" id="UP000019277"/>
    </source>
</evidence>
<proteinExistence type="predicted"/>
<dbReference type="Gene3D" id="3.30.70.20">
    <property type="match status" value="1"/>
</dbReference>
<protein>
    <recommendedName>
        <fullName evidence="4">Ferredoxin</fullName>
    </recommendedName>
</protein>
<dbReference type="PRINTS" id="PR00352">
    <property type="entry name" value="3FE4SFRDOXIN"/>
</dbReference>
<gene>
    <name evidence="5" type="ORF">UO65_0734</name>
</gene>
<evidence type="ECO:0000256" key="3">
    <source>
        <dbReference type="ARBA" id="ARBA00023014"/>
    </source>
</evidence>
<reference evidence="5 6" key="1">
    <citation type="journal article" date="2014" name="Genome Announc.">
        <title>Draft Genome Sequence of the Antitrypanosomally Active Sponge-Associated Bacterium Actinokineospora sp. Strain EG49.</title>
        <authorList>
            <person name="Harjes J."/>
            <person name="Ryu T."/>
            <person name="Abdelmohsen U.R."/>
            <person name="Moitinho-Silva L."/>
            <person name="Horn H."/>
            <person name="Ravasi T."/>
            <person name="Hentschel U."/>
        </authorList>
    </citation>
    <scope>NUCLEOTIDE SEQUENCE [LARGE SCALE GENOMIC DNA]</scope>
    <source>
        <strain evidence="5 6">EG49</strain>
    </source>
</reference>
<comment type="caution">
    <text evidence="5">The sequence shown here is derived from an EMBL/GenBank/DDBJ whole genome shotgun (WGS) entry which is preliminary data.</text>
</comment>
<dbReference type="STRING" id="909613.UO65_0734"/>
<keyword evidence="6" id="KW-1185">Reference proteome</keyword>
<evidence type="ECO:0000256" key="4">
    <source>
        <dbReference type="RuleBase" id="RU368020"/>
    </source>
</evidence>
<dbReference type="InterPro" id="IPR001080">
    <property type="entry name" value="3Fe4S_ferredoxin"/>
</dbReference>